<organism evidence="1 2">
    <name type="scientific">Pristionchus fissidentatus</name>
    <dbReference type="NCBI Taxonomy" id="1538716"/>
    <lineage>
        <taxon>Eukaryota</taxon>
        <taxon>Metazoa</taxon>
        <taxon>Ecdysozoa</taxon>
        <taxon>Nematoda</taxon>
        <taxon>Chromadorea</taxon>
        <taxon>Rhabditida</taxon>
        <taxon>Rhabditina</taxon>
        <taxon>Diplogasteromorpha</taxon>
        <taxon>Diplogasteroidea</taxon>
        <taxon>Neodiplogasteridae</taxon>
        <taxon>Pristionchus</taxon>
    </lineage>
</organism>
<sequence length="66" mass="6792">AQLLDLLSASSDVGVGDFSTSPRPRYRCCLGQVDDKLGKLFGADHLSAIMSLGGDDLGAAGDGPWP</sequence>
<name>A0AAV5V335_9BILA</name>
<evidence type="ECO:0000313" key="1">
    <source>
        <dbReference type="EMBL" id="GMT12803.1"/>
    </source>
</evidence>
<dbReference type="Proteomes" id="UP001432322">
    <property type="component" value="Unassembled WGS sequence"/>
</dbReference>
<reference evidence="1" key="1">
    <citation type="submission" date="2023-10" db="EMBL/GenBank/DDBJ databases">
        <title>Genome assembly of Pristionchus species.</title>
        <authorList>
            <person name="Yoshida K."/>
            <person name="Sommer R.J."/>
        </authorList>
    </citation>
    <scope>NUCLEOTIDE SEQUENCE</scope>
    <source>
        <strain evidence="1">RS5133</strain>
    </source>
</reference>
<feature type="non-terminal residue" evidence="1">
    <location>
        <position position="1"/>
    </location>
</feature>
<proteinExistence type="predicted"/>
<protein>
    <submittedName>
        <fullName evidence="1">Uncharacterized protein</fullName>
    </submittedName>
</protein>
<gene>
    <name evidence="1" type="ORF">PFISCL1PPCAC_4100</name>
</gene>
<dbReference type="EMBL" id="BTSY01000002">
    <property type="protein sequence ID" value="GMT12803.1"/>
    <property type="molecule type" value="Genomic_DNA"/>
</dbReference>
<dbReference type="AlphaFoldDB" id="A0AAV5V335"/>
<evidence type="ECO:0000313" key="2">
    <source>
        <dbReference type="Proteomes" id="UP001432322"/>
    </source>
</evidence>
<accession>A0AAV5V335</accession>
<keyword evidence="2" id="KW-1185">Reference proteome</keyword>
<comment type="caution">
    <text evidence="1">The sequence shown here is derived from an EMBL/GenBank/DDBJ whole genome shotgun (WGS) entry which is preliminary data.</text>
</comment>